<organism evidence="1 2">
    <name type="scientific">Prauserella shujinwangii</name>
    <dbReference type="NCBI Taxonomy" id="1453103"/>
    <lineage>
        <taxon>Bacteria</taxon>
        <taxon>Bacillati</taxon>
        <taxon>Actinomycetota</taxon>
        <taxon>Actinomycetes</taxon>
        <taxon>Pseudonocardiales</taxon>
        <taxon>Pseudonocardiaceae</taxon>
        <taxon>Prauserella</taxon>
    </lineage>
</organism>
<dbReference type="AlphaFoldDB" id="A0A2T0LN59"/>
<comment type="caution">
    <text evidence="1">The sequence shown here is derived from an EMBL/GenBank/DDBJ whole genome shotgun (WGS) entry which is preliminary data.</text>
</comment>
<dbReference type="Proteomes" id="UP000238362">
    <property type="component" value="Unassembled WGS sequence"/>
</dbReference>
<keyword evidence="2" id="KW-1185">Reference proteome</keyword>
<evidence type="ECO:0000313" key="1">
    <source>
        <dbReference type="EMBL" id="PRX44628.1"/>
    </source>
</evidence>
<dbReference type="EMBL" id="PVNH01000011">
    <property type="protein sequence ID" value="PRX44628.1"/>
    <property type="molecule type" value="Genomic_DNA"/>
</dbReference>
<sequence>MTQGGTGEPDAVPLHETRSFLAEALGTEYVWYPTLAEAARDPNAAVVLSGDYGGTIFLTAPVRLVGCDLGALRTLVSDLDAVSWMSGDPTIATVAIERHPGGTGVLGGDGGGLVTDGVWVHPRRVPEEIHDQARDVVLGRRARIDVDVLRLLRERELARRKERRAAHASRLGLAWDFDISPPAVPFEG</sequence>
<evidence type="ECO:0000313" key="2">
    <source>
        <dbReference type="Proteomes" id="UP000238362"/>
    </source>
</evidence>
<proteinExistence type="predicted"/>
<protein>
    <submittedName>
        <fullName evidence="1">Uncharacterized protein</fullName>
    </submittedName>
</protein>
<reference evidence="1 2" key="1">
    <citation type="submission" date="2018-03" db="EMBL/GenBank/DDBJ databases">
        <title>Genomic Encyclopedia of Type Strains, Phase III (KMG-III): the genomes of soil and plant-associated and newly described type strains.</title>
        <authorList>
            <person name="Whitman W."/>
        </authorList>
    </citation>
    <scope>NUCLEOTIDE SEQUENCE [LARGE SCALE GENOMIC DNA]</scope>
    <source>
        <strain evidence="1 2">CGMCC 4.7125</strain>
    </source>
</reference>
<name>A0A2T0LN59_9PSEU</name>
<gene>
    <name evidence="1" type="ORF">B0I33_111140</name>
</gene>
<accession>A0A2T0LN59</accession>